<accession>A0A6C0HIJ5</accession>
<organism evidence="1">
    <name type="scientific">viral metagenome</name>
    <dbReference type="NCBI Taxonomy" id="1070528"/>
    <lineage>
        <taxon>unclassified sequences</taxon>
        <taxon>metagenomes</taxon>
        <taxon>organismal metagenomes</taxon>
    </lineage>
</organism>
<dbReference type="AlphaFoldDB" id="A0A6C0HIJ5"/>
<protein>
    <submittedName>
        <fullName evidence="1">Uncharacterized protein</fullName>
    </submittedName>
</protein>
<evidence type="ECO:0000313" key="1">
    <source>
        <dbReference type="EMBL" id="QHT80319.1"/>
    </source>
</evidence>
<dbReference type="EMBL" id="MN739967">
    <property type="protein sequence ID" value="QHT80319.1"/>
    <property type="molecule type" value="Genomic_DNA"/>
</dbReference>
<sequence>MIVVIKHFYETNAQDFAYFETLWKEQEHRMIFLPIQLNETRQALQISREILADPSKDILAIRFSSFIERNSIYRQIKNGIGFCYGSNGNMWFPSEVWVYEN</sequence>
<proteinExistence type="predicted"/>
<name>A0A6C0HIJ5_9ZZZZ</name>
<reference evidence="1" key="1">
    <citation type="journal article" date="2020" name="Nature">
        <title>Giant virus diversity and host interactions through global metagenomics.</title>
        <authorList>
            <person name="Schulz F."/>
            <person name="Roux S."/>
            <person name="Paez-Espino D."/>
            <person name="Jungbluth S."/>
            <person name="Walsh D.A."/>
            <person name="Denef V.J."/>
            <person name="McMahon K.D."/>
            <person name="Konstantinidis K.T."/>
            <person name="Eloe-Fadrosh E.A."/>
            <person name="Kyrpides N.C."/>
            <person name="Woyke T."/>
        </authorList>
    </citation>
    <scope>NUCLEOTIDE SEQUENCE</scope>
    <source>
        <strain evidence="1">GVMAG-M-3300023184-120</strain>
    </source>
</reference>